<dbReference type="Proteomes" id="UP000321085">
    <property type="component" value="Unassembled WGS sequence"/>
</dbReference>
<comment type="caution">
    <text evidence="4">The sequence shown here is derived from an EMBL/GenBank/DDBJ whole genome shotgun (WGS) entry which is preliminary data.</text>
</comment>
<dbReference type="PANTHER" id="PTHR23028:SF53">
    <property type="entry name" value="ACYL_TRANSF_3 DOMAIN-CONTAINING PROTEIN"/>
    <property type="match status" value="1"/>
</dbReference>
<feature type="transmembrane region" description="Helical" evidence="1">
    <location>
        <begin position="322"/>
        <end position="341"/>
    </location>
</feature>
<dbReference type="Pfam" id="PF01757">
    <property type="entry name" value="Acyl_transf_3"/>
    <property type="match status" value="1"/>
</dbReference>
<feature type="transmembrane region" description="Helical" evidence="1">
    <location>
        <begin position="293"/>
        <end position="316"/>
    </location>
</feature>
<evidence type="ECO:0000313" key="4">
    <source>
        <dbReference type="EMBL" id="GEO13079.1"/>
    </source>
</evidence>
<feature type="transmembrane region" description="Helical" evidence="1">
    <location>
        <begin position="39"/>
        <end position="57"/>
    </location>
</feature>
<feature type="transmembrane region" description="Helical" evidence="1">
    <location>
        <begin position="262"/>
        <end position="281"/>
    </location>
</feature>
<protein>
    <submittedName>
        <fullName evidence="4">Acyltransferase</fullName>
    </submittedName>
</protein>
<dbReference type="InterPro" id="IPR043968">
    <property type="entry name" value="SGNH"/>
</dbReference>
<keyword evidence="5" id="KW-1185">Reference proteome</keyword>
<feature type="domain" description="SGNH" evidence="3">
    <location>
        <begin position="436"/>
        <end position="662"/>
    </location>
</feature>
<keyword evidence="1" id="KW-0472">Membrane</keyword>
<evidence type="ECO:0000259" key="2">
    <source>
        <dbReference type="Pfam" id="PF01757"/>
    </source>
</evidence>
<dbReference type="EMBL" id="BJYU01000006">
    <property type="protein sequence ID" value="GEO13079.1"/>
    <property type="molecule type" value="Genomic_DNA"/>
</dbReference>
<organism evidence="4 5">
    <name type="scientific">Microvirga aerophila</name>
    <dbReference type="NCBI Taxonomy" id="670291"/>
    <lineage>
        <taxon>Bacteria</taxon>
        <taxon>Pseudomonadati</taxon>
        <taxon>Pseudomonadota</taxon>
        <taxon>Alphaproteobacteria</taxon>
        <taxon>Hyphomicrobiales</taxon>
        <taxon>Methylobacteriaceae</taxon>
        <taxon>Microvirga</taxon>
    </lineage>
</organism>
<dbReference type="InterPro" id="IPR002656">
    <property type="entry name" value="Acyl_transf_3_dom"/>
</dbReference>
<keyword evidence="1" id="KW-1133">Transmembrane helix</keyword>
<name>A0A512BM96_9HYPH</name>
<evidence type="ECO:0000256" key="1">
    <source>
        <dbReference type="SAM" id="Phobius"/>
    </source>
</evidence>
<feature type="transmembrane region" description="Helical" evidence="1">
    <location>
        <begin position="141"/>
        <end position="164"/>
    </location>
</feature>
<evidence type="ECO:0000259" key="3">
    <source>
        <dbReference type="Pfam" id="PF19040"/>
    </source>
</evidence>
<proteinExistence type="predicted"/>
<dbReference type="RefSeq" id="WP_114185309.1">
    <property type="nucleotide sequence ID" value="NZ_BJYU01000006.1"/>
</dbReference>
<dbReference type="OrthoDB" id="9796461at2"/>
<evidence type="ECO:0000313" key="5">
    <source>
        <dbReference type="Proteomes" id="UP000321085"/>
    </source>
</evidence>
<dbReference type="AlphaFoldDB" id="A0A512BM96"/>
<accession>A0A512BM96</accession>
<dbReference type="GO" id="GO:0009103">
    <property type="term" value="P:lipopolysaccharide biosynthetic process"/>
    <property type="evidence" value="ECO:0007669"/>
    <property type="project" value="TreeGrafter"/>
</dbReference>
<feature type="domain" description="Acyltransferase 3" evidence="2">
    <location>
        <begin position="14"/>
        <end position="342"/>
    </location>
</feature>
<dbReference type="GO" id="GO:0016747">
    <property type="term" value="F:acyltransferase activity, transferring groups other than amino-acyl groups"/>
    <property type="evidence" value="ECO:0007669"/>
    <property type="project" value="InterPro"/>
</dbReference>
<feature type="transmembrane region" description="Helical" evidence="1">
    <location>
        <begin position="78"/>
        <end position="100"/>
    </location>
</feature>
<feature type="transmembrane region" description="Helical" evidence="1">
    <location>
        <begin position="362"/>
        <end position="383"/>
    </location>
</feature>
<gene>
    <name evidence="4" type="ORF">MAE02_07750</name>
</gene>
<reference evidence="4 5" key="1">
    <citation type="submission" date="2019-07" db="EMBL/GenBank/DDBJ databases">
        <title>Whole genome shotgun sequence of Microvirga aerophila NBRC 106136.</title>
        <authorList>
            <person name="Hosoyama A."/>
            <person name="Uohara A."/>
            <person name="Ohji S."/>
            <person name="Ichikawa N."/>
        </authorList>
    </citation>
    <scope>NUCLEOTIDE SEQUENCE [LARGE SCALE GENOMIC DNA]</scope>
    <source>
        <strain evidence="4 5">NBRC 106136</strain>
    </source>
</reference>
<feature type="transmembrane region" description="Helical" evidence="1">
    <location>
        <begin position="212"/>
        <end position="231"/>
    </location>
</feature>
<dbReference type="GO" id="GO:0016020">
    <property type="term" value="C:membrane"/>
    <property type="evidence" value="ECO:0007669"/>
    <property type="project" value="TreeGrafter"/>
</dbReference>
<dbReference type="Pfam" id="PF19040">
    <property type="entry name" value="SGNH"/>
    <property type="match status" value="1"/>
</dbReference>
<feature type="transmembrane region" description="Helical" evidence="1">
    <location>
        <begin position="238"/>
        <end position="256"/>
    </location>
</feature>
<keyword evidence="4" id="KW-0808">Transferase</keyword>
<keyword evidence="1" id="KW-0812">Transmembrane</keyword>
<dbReference type="InterPro" id="IPR050879">
    <property type="entry name" value="Acyltransferase_3"/>
</dbReference>
<keyword evidence="4" id="KW-0012">Acyltransferase</keyword>
<dbReference type="PANTHER" id="PTHR23028">
    <property type="entry name" value="ACETYLTRANSFERASE"/>
    <property type="match status" value="1"/>
</dbReference>
<sequence>MSAWLPEQSSYRPEIQGIRTIGALLVAVFHIWGGRVSGGVDVFFVISGFLITGSLYRELQRRQSIDVIAFWGRIAKRIAPLAYSVLGLTLLVALLLMPLVRRESFLSEVFYSAFHLENIKLMMNSVDYLARDEPPSPVQQFWALSVQVQFYAIWPFLLMAAALLARKLCSVTFAFVAVLAAVFLASLAYSIIQTGHSPAPTYFDTWARVWEFALGGLVAVVLPHLTIAPVVRFLAGWTGLLAVVSCGFMFSAKVTFPGYVALWPTIGAALVLVSGGGSMSLGADRVLAWKPLVALGEISFSFYLWHWPVLIFYMIAVDRTKLGIIDGLLVIALALYGAYLLNRWVEQPIQRSAIGKYNAWHLHAMGTGWVMPILVTTTLWTLMLERADSSRGLAKVDYPGGSIPASMETAVTPGIPLRPGPASAKGDLPRPTIEKCQQRPGVAELIVCTYGNETAPTKTIVLAGGSHSAQWFPALEVLAHQNGWRIINIPKAACTLSYTGRPTTSSDCETWRESALEYLTNLKPDVVFTTSTRPYRGAQVEGQKPRREHVPSAYVMFWSRLEELRITVIAVRDNPWPGHVVPECVEKNLSNVVACARPRDRHMNDVDPSTSLEPKPKNVEFIDLTDRFCDQTLCHAVGGNILIYRDRHHMTATFARSLAPVLGERMKEVRPDLFANASSSFPLAPTQ</sequence>
<feature type="transmembrane region" description="Helical" evidence="1">
    <location>
        <begin position="171"/>
        <end position="192"/>
    </location>
</feature>